<keyword evidence="7 13" id="KW-1133">Transmembrane helix</keyword>
<evidence type="ECO:0000256" key="6">
    <source>
        <dbReference type="ARBA" id="ARBA00022911"/>
    </source>
</evidence>
<evidence type="ECO:0000256" key="5">
    <source>
        <dbReference type="ARBA" id="ARBA00022843"/>
    </source>
</evidence>
<dbReference type="InterPro" id="IPR036259">
    <property type="entry name" value="MFS_trans_sf"/>
</dbReference>
<dbReference type="PANTHER" id="PTHR48022:SF34">
    <property type="entry name" value="MAJOR FACILITATOR SUPERFAMILY (MFS) PROFILE DOMAIN-CONTAINING PROTEIN-RELATED"/>
    <property type="match status" value="1"/>
</dbReference>
<evidence type="ECO:0000259" key="14">
    <source>
        <dbReference type="PROSITE" id="PS50850"/>
    </source>
</evidence>
<reference evidence="16" key="1">
    <citation type="journal article" date="2015" name="Genome Announc.">
        <title>Draft genome sequence of Talaromyces cellulolyticus strain Y-94, a source of lignocellulosic biomass-degrading enzymes.</title>
        <authorList>
            <person name="Fujii T."/>
            <person name="Koike H."/>
            <person name="Sawayama S."/>
            <person name="Yano S."/>
            <person name="Inoue H."/>
        </authorList>
    </citation>
    <scope>NUCLEOTIDE SEQUENCE [LARGE SCALE GENOMIC DNA]</scope>
    <source>
        <strain evidence="16">Y-94</strain>
    </source>
</reference>
<evidence type="ECO:0000256" key="8">
    <source>
        <dbReference type="ARBA" id="ARBA00023136"/>
    </source>
</evidence>
<keyword evidence="4 13" id="KW-0812">Transmembrane</keyword>
<keyword evidence="5" id="KW-0832">Ubl conjugation</keyword>
<evidence type="ECO:0000256" key="1">
    <source>
        <dbReference type="ARBA" id="ARBA00004651"/>
    </source>
</evidence>
<evidence type="ECO:0000256" key="3">
    <source>
        <dbReference type="ARBA" id="ARBA00022448"/>
    </source>
</evidence>
<feature type="transmembrane region" description="Helical" evidence="13">
    <location>
        <begin position="28"/>
        <end position="55"/>
    </location>
</feature>
<dbReference type="PROSITE" id="PS00216">
    <property type="entry name" value="SUGAR_TRANSPORT_1"/>
    <property type="match status" value="1"/>
</dbReference>
<evidence type="ECO:0000256" key="9">
    <source>
        <dbReference type="ARBA" id="ARBA00037560"/>
    </source>
</evidence>
<evidence type="ECO:0000256" key="4">
    <source>
        <dbReference type="ARBA" id="ARBA00022692"/>
    </source>
</evidence>
<feature type="transmembrane region" description="Helical" evidence="13">
    <location>
        <begin position="395"/>
        <end position="419"/>
    </location>
</feature>
<comment type="similarity">
    <text evidence="2 12">Belongs to the major facilitator superfamily. Sugar transporter (TC 2.A.1.1) family.</text>
</comment>
<proteinExistence type="inferred from homology"/>
<evidence type="ECO:0000256" key="13">
    <source>
        <dbReference type="SAM" id="Phobius"/>
    </source>
</evidence>
<protein>
    <recommendedName>
        <fullName evidence="11">Quinate transporter</fullName>
    </recommendedName>
</protein>
<accession>A0A6V8H7X3</accession>
<dbReference type="PROSITE" id="PS00217">
    <property type="entry name" value="SUGAR_TRANSPORT_2"/>
    <property type="match status" value="1"/>
</dbReference>
<keyword evidence="16" id="KW-1185">Reference proteome</keyword>
<comment type="caution">
    <text evidence="15">The sequence shown here is derived from an EMBL/GenBank/DDBJ whole genome shotgun (WGS) entry which is preliminary data.</text>
</comment>
<evidence type="ECO:0000256" key="2">
    <source>
        <dbReference type="ARBA" id="ARBA00010992"/>
    </source>
</evidence>
<comment type="function">
    <text evidence="9">Integral membrane transporter that imports quinic acid to be catabolized as a carbon source.</text>
</comment>
<dbReference type="PANTHER" id="PTHR48022">
    <property type="entry name" value="PLASTIDIC GLUCOSE TRANSPORTER 4"/>
    <property type="match status" value="1"/>
</dbReference>
<dbReference type="InterPro" id="IPR005829">
    <property type="entry name" value="Sugar_transporter_CS"/>
</dbReference>
<dbReference type="InterPro" id="IPR005828">
    <property type="entry name" value="MFS_sugar_transport-like"/>
</dbReference>
<dbReference type="Proteomes" id="UP000053095">
    <property type="component" value="Unassembled WGS sequence"/>
</dbReference>
<dbReference type="PROSITE" id="PS50850">
    <property type="entry name" value="MFS"/>
    <property type="match status" value="1"/>
</dbReference>
<keyword evidence="8 13" id="KW-0472">Membrane</keyword>
<feature type="transmembrane region" description="Helical" evidence="13">
    <location>
        <begin position="165"/>
        <end position="183"/>
    </location>
</feature>
<dbReference type="NCBIfam" id="TIGR00879">
    <property type="entry name" value="SP"/>
    <property type="match status" value="1"/>
</dbReference>
<evidence type="ECO:0000313" key="15">
    <source>
        <dbReference type="EMBL" id="GAM37220.1"/>
    </source>
</evidence>
<comment type="subunit">
    <text evidence="10">Interacts with creB.</text>
</comment>
<feature type="transmembrane region" description="Helical" evidence="13">
    <location>
        <begin position="329"/>
        <end position="351"/>
    </location>
</feature>
<dbReference type="EMBL" id="DF933818">
    <property type="protein sequence ID" value="GAM37220.1"/>
    <property type="molecule type" value="Genomic_DNA"/>
</dbReference>
<feature type="transmembrane region" description="Helical" evidence="13">
    <location>
        <begin position="203"/>
        <end position="220"/>
    </location>
</feature>
<comment type="subcellular location">
    <subcellularLocation>
        <location evidence="1">Cell membrane</location>
        <topology evidence="1">Multi-pass membrane protein</topology>
    </subcellularLocation>
</comment>
<dbReference type="InterPro" id="IPR020846">
    <property type="entry name" value="MFS_dom"/>
</dbReference>
<name>A0A6V8H7X3_TALPI</name>
<organism evidence="15 16">
    <name type="scientific">Talaromyces pinophilus</name>
    <name type="common">Penicillium pinophilum</name>
    <dbReference type="NCBI Taxonomy" id="128442"/>
    <lineage>
        <taxon>Eukaryota</taxon>
        <taxon>Fungi</taxon>
        <taxon>Dikarya</taxon>
        <taxon>Ascomycota</taxon>
        <taxon>Pezizomycotina</taxon>
        <taxon>Eurotiomycetes</taxon>
        <taxon>Eurotiomycetidae</taxon>
        <taxon>Eurotiales</taxon>
        <taxon>Trichocomaceae</taxon>
        <taxon>Talaromyces</taxon>
        <taxon>Talaromyces sect. Talaromyces</taxon>
    </lineage>
</organism>
<dbReference type="SUPFAM" id="SSF103473">
    <property type="entry name" value="MFS general substrate transporter"/>
    <property type="match status" value="1"/>
</dbReference>
<feature type="transmembrane region" description="Helical" evidence="13">
    <location>
        <begin position="105"/>
        <end position="124"/>
    </location>
</feature>
<evidence type="ECO:0000256" key="12">
    <source>
        <dbReference type="RuleBase" id="RU003346"/>
    </source>
</evidence>
<dbReference type="InterPro" id="IPR003663">
    <property type="entry name" value="Sugar/inositol_transpt"/>
</dbReference>
<evidence type="ECO:0000256" key="7">
    <source>
        <dbReference type="ARBA" id="ARBA00022989"/>
    </source>
</evidence>
<dbReference type="InterPro" id="IPR050360">
    <property type="entry name" value="MFS_Sugar_Transporters"/>
</dbReference>
<feature type="transmembrane region" description="Helical" evidence="13">
    <location>
        <begin position="130"/>
        <end position="153"/>
    </location>
</feature>
<feature type="transmembrane region" description="Helical" evidence="13">
    <location>
        <begin position="75"/>
        <end position="98"/>
    </location>
</feature>
<gene>
    <name evidence="15" type="ORF">TCE0_022f06954</name>
</gene>
<evidence type="ECO:0000256" key="10">
    <source>
        <dbReference type="ARBA" id="ARBA00038682"/>
    </source>
</evidence>
<dbReference type="AlphaFoldDB" id="A0A6V8H7X3"/>
<feature type="domain" description="Major facilitator superfamily (MFS) profile" evidence="14">
    <location>
        <begin position="31"/>
        <end position="420"/>
    </location>
</feature>
<evidence type="ECO:0000313" key="16">
    <source>
        <dbReference type="Proteomes" id="UP000053095"/>
    </source>
</evidence>
<feature type="transmembrane region" description="Helical" evidence="13">
    <location>
        <begin position="358"/>
        <end position="375"/>
    </location>
</feature>
<dbReference type="GO" id="GO:0005351">
    <property type="term" value="F:carbohydrate:proton symporter activity"/>
    <property type="evidence" value="ECO:0007669"/>
    <property type="project" value="TreeGrafter"/>
</dbReference>
<sequence length="420" mass="46146">MPLLVMGFLTPRDLSSGDVPKEIYNFRIYLLAFCASMGSAMFGYDSAFIGGSIGLASFKSRFNFTNASPSAKSALSANIVSTFQAGCFFGCILCWLITRKLGRRSILMICGALFNVGVILEIASPGILGLIYAGRVVTGLAVGASSMIIPTYISECAPPALRGRLVGIFEIFIQVSQIVGFWVNYGVQLHISNSSDTQWRLPFGLQFVPGTLLLFTMPFQPESPRWLMQKNCAGVARKSLARIRKLPEDHPYVNWEIELINSQIVEESERNPSTIINHLKGPFTAKIWPRLLIGMALMLLQNLSGINALNYYSPTIFQSIGLSGDSVKLLATGIFGIVKTVTTMVYMIFIIDRFGRRVPMLVGSVGAAFAMYYLGAYTAKSGSFSGEVPKDGGAYIAIVMIYVFAVFYAFSWNGIPWIFW</sequence>
<keyword evidence="6" id="KW-0672">Quinate metabolism</keyword>
<dbReference type="Pfam" id="PF00083">
    <property type="entry name" value="Sugar_tr"/>
    <property type="match status" value="1"/>
</dbReference>
<feature type="transmembrane region" description="Helical" evidence="13">
    <location>
        <begin position="287"/>
        <end position="309"/>
    </location>
</feature>
<dbReference type="Gene3D" id="1.20.1250.20">
    <property type="entry name" value="MFS general substrate transporter like domains"/>
    <property type="match status" value="1"/>
</dbReference>
<dbReference type="PRINTS" id="PR00171">
    <property type="entry name" value="SUGRTRNSPORT"/>
</dbReference>
<keyword evidence="3 12" id="KW-0813">Transport</keyword>
<dbReference type="GO" id="GO:0005886">
    <property type="term" value="C:plasma membrane"/>
    <property type="evidence" value="ECO:0007669"/>
    <property type="project" value="UniProtKB-SubCell"/>
</dbReference>
<evidence type="ECO:0000256" key="11">
    <source>
        <dbReference type="ARBA" id="ARBA00043213"/>
    </source>
</evidence>